<dbReference type="RefSeq" id="WP_386283056.1">
    <property type="nucleotide sequence ID" value="NZ_JBHSWA010000001.1"/>
</dbReference>
<protein>
    <recommendedName>
        <fullName evidence="3">ABC transporter substrate-binding protein</fullName>
    </recommendedName>
</protein>
<keyword evidence="2" id="KW-1185">Reference proteome</keyword>
<comment type="caution">
    <text evidence="1">The sequence shown here is derived from an EMBL/GenBank/DDBJ whole genome shotgun (WGS) entry which is preliminary data.</text>
</comment>
<evidence type="ECO:0008006" key="3">
    <source>
        <dbReference type="Google" id="ProtNLM"/>
    </source>
</evidence>
<evidence type="ECO:0000313" key="2">
    <source>
        <dbReference type="Proteomes" id="UP001596403"/>
    </source>
</evidence>
<name>A0ABW1Z2A8_9RHOB</name>
<dbReference type="Gene3D" id="3.40.190.10">
    <property type="entry name" value="Periplasmic binding protein-like II"/>
    <property type="match status" value="1"/>
</dbReference>
<proteinExistence type="predicted"/>
<evidence type="ECO:0000313" key="1">
    <source>
        <dbReference type="EMBL" id="MFC6642716.1"/>
    </source>
</evidence>
<dbReference type="Proteomes" id="UP001596403">
    <property type="component" value="Unassembled WGS sequence"/>
</dbReference>
<accession>A0ABW1Z2A8</accession>
<dbReference type="EMBL" id="JBHSWA010000001">
    <property type="protein sequence ID" value="MFC6642716.1"/>
    <property type="molecule type" value="Genomic_DNA"/>
</dbReference>
<reference evidence="2" key="1">
    <citation type="journal article" date="2019" name="Int. J. Syst. Evol. Microbiol.">
        <title>The Global Catalogue of Microorganisms (GCM) 10K type strain sequencing project: providing services to taxonomists for standard genome sequencing and annotation.</title>
        <authorList>
            <consortium name="The Broad Institute Genomics Platform"/>
            <consortium name="The Broad Institute Genome Sequencing Center for Infectious Disease"/>
            <person name="Wu L."/>
            <person name="Ma J."/>
        </authorList>
    </citation>
    <scope>NUCLEOTIDE SEQUENCE [LARGE SCALE GENOMIC DNA]</scope>
    <source>
        <strain evidence="2">NBRC 111368</strain>
    </source>
</reference>
<dbReference type="SUPFAM" id="SSF53850">
    <property type="entry name" value="Periplasmic binding protein-like II"/>
    <property type="match status" value="1"/>
</dbReference>
<organism evidence="1 2">
    <name type="scientific">Sulfitobacter profundi</name>
    <dbReference type="NCBI Taxonomy" id="2679961"/>
    <lineage>
        <taxon>Bacteria</taxon>
        <taxon>Pseudomonadati</taxon>
        <taxon>Pseudomonadota</taxon>
        <taxon>Alphaproteobacteria</taxon>
        <taxon>Rhodobacterales</taxon>
        <taxon>Roseobacteraceae</taxon>
        <taxon>Sulfitobacter</taxon>
    </lineage>
</organism>
<sequence>MEGGAPATTIWWDGMVIAKNISDEEAEAAFKLIVAGLSPEMVKANNGAAIWLVPGYEPDRLAKGAIDTLNTSPAPKSYPSTSAMGLMHTAVGNNVSDYLTGATDAETTLAEIEKDYLVSAREAGLITN</sequence>
<gene>
    <name evidence="1" type="ORF">ACFQAU_14415</name>
</gene>